<gene>
    <name evidence="1" type="ORF">M5D96_007380</name>
</gene>
<reference evidence="1" key="1">
    <citation type="journal article" date="2023" name="Genome Biol. Evol.">
        <title>Long-read-based Genome Assembly of Drosophila gunungcola Reveals Fewer Chemosensory Genes in Flower-breeding Species.</title>
        <authorList>
            <person name="Negi A."/>
            <person name="Liao B.Y."/>
            <person name="Yeh S.D."/>
        </authorList>
    </citation>
    <scope>NUCLEOTIDE SEQUENCE</scope>
    <source>
        <strain evidence="1">Sukarami</strain>
    </source>
</reference>
<dbReference type="AlphaFoldDB" id="A0A9P9YMW4"/>
<protein>
    <submittedName>
        <fullName evidence="1">Uncharacterized protein</fullName>
    </submittedName>
</protein>
<evidence type="ECO:0000313" key="1">
    <source>
        <dbReference type="EMBL" id="KAI8039955.1"/>
    </source>
</evidence>
<evidence type="ECO:0000313" key="2">
    <source>
        <dbReference type="Proteomes" id="UP001059596"/>
    </source>
</evidence>
<dbReference type="EMBL" id="JAMKOV010000005">
    <property type="protein sequence ID" value="KAI8039955.1"/>
    <property type="molecule type" value="Genomic_DNA"/>
</dbReference>
<proteinExistence type="predicted"/>
<accession>A0A9P9YMW4</accession>
<name>A0A9P9YMW4_9MUSC</name>
<keyword evidence="2" id="KW-1185">Reference proteome</keyword>
<comment type="caution">
    <text evidence="1">The sequence shown here is derived from an EMBL/GenBank/DDBJ whole genome shotgun (WGS) entry which is preliminary data.</text>
</comment>
<dbReference type="Proteomes" id="UP001059596">
    <property type="component" value="Unassembled WGS sequence"/>
</dbReference>
<organism evidence="1 2">
    <name type="scientific">Drosophila gunungcola</name>
    <name type="common">fruit fly</name>
    <dbReference type="NCBI Taxonomy" id="103775"/>
    <lineage>
        <taxon>Eukaryota</taxon>
        <taxon>Metazoa</taxon>
        <taxon>Ecdysozoa</taxon>
        <taxon>Arthropoda</taxon>
        <taxon>Hexapoda</taxon>
        <taxon>Insecta</taxon>
        <taxon>Pterygota</taxon>
        <taxon>Neoptera</taxon>
        <taxon>Endopterygota</taxon>
        <taxon>Diptera</taxon>
        <taxon>Brachycera</taxon>
        <taxon>Muscomorpha</taxon>
        <taxon>Ephydroidea</taxon>
        <taxon>Drosophilidae</taxon>
        <taxon>Drosophila</taxon>
        <taxon>Sophophora</taxon>
    </lineage>
</organism>
<sequence length="74" mass="8473">MKIMLVIISLPVHHVVLVCAAAFELRVRLVVTDLARSLHCHQCHHRLPVTPDPYINPDPSIQFREESLSLNLRI</sequence>